<evidence type="ECO:0000313" key="1">
    <source>
        <dbReference type="EMBL" id="KKU39564.1"/>
    </source>
</evidence>
<sequence length="74" mass="8880">MSNKYYLQIPANAFRFLKDKLTDGEYAQILWIQLDYEGDLIPHIIFKNGKFYCPIEAVWNSEELRRKIIDILKK</sequence>
<protein>
    <submittedName>
        <fullName evidence="1">Uncharacterized protein</fullName>
    </submittedName>
</protein>
<dbReference type="EMBL" id="LCMO01000003">
    <property type="protein sequence ID" value="KKU39564.1"/>
    <property type="molecule type" value="Genomic_DNA"/>
</dbReference>
<accession>A0A0G1Q3G6</accession>
<dbReference type="AlphaFoldDB" id="A0A0G1Q3G6"/>
<evidence type="ECO:0000313" key="2">
    <source>
        <dbReference type="Proteomes" id="UP000033818"/>
    </source>
</evidence>
<comment type="caution">
    <text evidence="1">The sequence shown here is derived from an EMBL/GenBank/DDBJ whole genome shotgun (WGS) entry which is preliminary data.</text>
</comment>
<proteinExistence type="predicted"/>
<gene>
    <name evidence="1" type="ORF">UX53_C0003G0005</name>
</gene>
<name>A0A0G1Q3G6_9BACT</name>
<dbReference type="Proteomes" id="UP000033818">
    <property type="component" value="Unassembled WGS sequence"/>
</dbReference>
<reference evidence="1 2" key="1">
    <citation type="journal article" date="2015" name="Nature">
        <title>rRNA introns, odd ribosomes, and small enigmatic genomes across a large radiation of phyla.</title>
        <authorList>
            <person name="Brown C.T."/>
            <person name="Hug L.A."/>
            <person name="Thomas B.C."/>
            <person name="Sharon I."/>
            <person name="Castelle C.J."/>
            <person name="Singh A."/>
            <person name="Wilkins M.J."/>
            <person name="Williams K.H."/>
            <person name="Banfield J.F."/>
        </authorList>
    </citation>
    <scope>NUCLEOTIDE SEQUENCE [LARGE SCALE GENOMIC DNA]</scope>
</reference>
<organism evidence="1 2">
    <name type="scientific">Candidatus Azambacteria bacterium GW2011_GWB2_46_37</name>
    <dbReference type="NCBI Taxonomy" id="1618618"/>
    <lineage>
        <taxon>Bacteria</taxon>
        <taxon>Candidatus Azamiibacteriota</taxon>
    </lineage>
</organism>